<evidence type="ECO:0000313" key="2">
    <source>
        <dbReference type="EMBL" id="TQN48576.1"/>
    </source>
</evidence>
<protein>
    <submittedName>
        <fullName evidence="2">Uncharacterized protein</fullName>
    </submittedName>
</protein>
<dbReference type="EMBL" id="VFQF01000001">
    <property type="protein sequence ID" value="TQN48576.1"/>
    <property type="molecule type" value="Genomic_DNA"/>
</dbReference>
<sequence>MKPECLTTLSGCRAMHIRQHGRTWQLLKTSSTSMAPPQCRRSCRHASSGEFVYRGRGRRDQHHQSGPVPDASLNDGCLPVFAEGNILPRGLNSLQAFHAAERLRRGTRNVAPARAASWVQPISANTRLEVAMVPLLITHSSVETAGAARLTRQLQFLGYLLRFRDLQVEIPGSRWSERENSQPRKSDAVVFLAGGASTSLKSGLAELCLARSTDRAIIPVRRGGRLSGGRGSSKCRRRSAIAIPAVTVSPRVPRDTPCGPDRMPTREGVPDNSVVTADQQP</sequence>
<evidence type="ECO:0000313" key="3">
    <source>
        <dbReference type="Proteomes" id="UP000320085"/>
    </source>
</evidence>
<proteinExistence type="predicted"/>
<dbReference type="AlphaFoldDB" id="A0A543PWZ6"/>
<organism evidence="2 3">
    <name type="scientific">Humibacillus xanthopallidus</name>
    <dbReference type="NCBI Taxonomy" id="412689"/>
    <lineage>
        <taxon>Bacteria</taxon>
        <taxon>Bacillati</taxon>
        <taxon>Actinomycetota</taxon>
        <taxon>Actinomycetes</taxon>
        <taxon>Micrococcales</taxon>
        <taxon>Intrasporangiaceae</taxon>
        <taxon>Humibacillus</taxon>
    </lineage>
</organism>
<dbReference type="Proteomes" id="UP000320085">
    <property type="component" value="Unassembled WGS sequence"/>
</dbReference>
<reference evidence="2 3" key="1">
    <citation type="submission" date="2019-06" db="EMBL/GenBank/DDBJ databases">
        <title>Sequencing the genomes of 1000 actinobacteria strains.</title>
        <authorList>
            <person name="Klenk H.-P."/>
        </authorList>
    </citation>
    <scope>NUCLEOTIDE SEQUENCE [LARGE SCALE GENOMIC DNA]</scope>
    <source>
        <strain evidence="2 3">DSM 21776</strain>
    </source>
</reference>
<accession>A0A543PWZ6</accession>
<comment type="caution">
    <text evidence="2">The sequence shown here is derived from an EMBL/GenBank/DDBJ whole genome shotgun (WGS) entry which is preliminary data.</text>
</comment>
<gene>
    <name evidence="2" type="ORF">FHX52_1715</name>
</gene>
<name>A0A543PWZ6_9MICO</name>
<evidence type="ECO:0000256" key="1">
    <source>
        <dbReference type="SAM" id="MobiDB-lite"/>
    </source>
</evidence>
<feature type="region of interest" description="Disordered" evidence="1">
    <location>
        <begin position="250"/>
        <end position="281"/>
    </location>
</feature>